<dbReference type="SUPFAM" id="SSF46565">
    <property type="entry name" value="Chaperone J-domain"/>
    <property type="match status" value="1"/>
</dbReference>
<protein>
    <recommendedName>
        <fullName evidence="2">J domain-containing protein</fullName>
    </recommendedName>
</protein>
<dbReference type="InterPro" id="IPR018253">
    <property type="entry name" value="DnaJ_domain_CS"/>
</dbReference>
<feature type="region of interest" description="Disordered" evidence="1">
    <location>
        <begin position="262"/>
        <end position="293"/>
    </location>
</feature>
<organism evidence="3 4">
    <name type="scientific">Penicillium nalgiovense</name>
    <dbReference type="NCBI Taxonomy" id="60175"/>
    <lineage>
        <taxon>Eukaryota</taxon>
        <taxon>Fungi</taxon>
        <taxon>Dikarya</taxon>
        <taxon>Ascomycota</taxon>
        <taxon>Pezizomycotina</taxon>
        <taxon>Eurotiomycetes</taxon>
        <taxon>Eurotiomycetidae</taxon>
        <taxon>Eurotiales</taxon>
        <taxon>Aspergillaceae</taxon>
        <taxon>Penicillium</taxon>
    </lineage>
</organism>
<feature type="region of interest" description="Disordered" evidence="1">
    <location>
        <begin position="163"/>
        <end position="249"/>
    </location>
</feature>
<keyword evidence="4" id="KW-1185">Reference proteome</keyword>
<accession>A0A1V6YX63</accession>
<evidence type="ECO:0000313" key="4">
    <source>
        <dbReference type="Proteomes" id="UP000191691"/>
    </source>
</evidence>
<dbReference type="Pfam" id="PF00226">
    <property type="entry name" value="DnaJ"/>
    <property type="match status" value="1"/>
</dbReference>
<sequence>MPPPRVTAILLFPRATFSPSSTYRSISTQRLRPQLYPRTQPQSSSRPTISLFSTSNPTRAREANFYEILDLPTTASAAEIKKYAHTHTHTQHASTPLSPIPNKPLILPYPTPRQFYSLSMRHHPDRNRTDPDASQRFARISAAYNVLGNASKRAVYDRDHGFHTAQHASPGQTHSHQHPMGSHSSYAGSRPASGLSKRRSAFRGPPPSFYEQGGYGATGRQGQGWAAGGAAGSEFRAGAGAGTKQADPEDWEGFIHRNPLHHFNAQGHFRTQAAEDRRRRERRKGARRMDERVEREPGVDQTISRFFLCSGCLIVMLVVVDLWRSVPKAVDGKKTKKQREALSS</sequence>
<evidence type="ECO:0000256" key="1">
    <source>
        <dbReference type="SAM" id="MobiDB-lite"/>
    </source>
</evidence>
<dbReference type="PROSITE" id="PS50076">
    <property type="entry name" value="DNAJ_2"/>
    <property type="match status" value="1"/>
</dbReference>
<dbReference type="OMA" id="DWEGFIH"/>
<dbReference type="PANTHER" id="PTHR44873">
    <property type="entry name" value="DNAJ HOMOLOG SUBFAMILY C MEMBER 30, MITOCHONDRIAL"/>
    <property type="match status" value="1"/>
</dbReference>
<dbReference type="InterPro" id="IPR001623">
    <property type="entry name" value="DnaJ_domain"/>
</dbReference>
<feature type="compositionally biased region" description="Gly residues" evidence="1">
    <location>
        <begin position="213"/>
        <end position="231"/>
    </location>
</feature>
<gene>
    <name evidence="3" type="ORF">PENNAL_c0008G00894</name>
</gene>
<comment type="caution">
    <text evidence="3">The sequence shown here is derived from an EMBL/GenBank/DDBJ whole genome shotgun (WGS) entry which is preliminary data.</text>
</comment>
<dbReference type="PANTHER" id="PTHR44873:SF1">
    <property type="entry name" value="DNAJ HOMOLOG SUBFAMILY C MEMBER 30, MITOCHONDRIAL"/>
    <property type="match status" value="1"/>
</dbReference>
<evidence type="ECO:0000259" key="2">
    <source>
        <dbReference type="PROSITE" id="PS50076"/>
    </source>
</evidence>
<feature type="region of interest" description="Disordered" evidence="1">
    <location>
        <begin position="34"/>
        <end position="53"/>
    </location>
</feature>
<name>A0A1V6YX63_PENNA</name>
<dbReference type="PRINTS" id="PR00625">
    <property type="entry name" value="JDOMAIN"/>
</dbReference>
<proteinExistence type="predicted"/>
<dbReference type="CDD" id="cd06257">
    <property type="entry name" value="DnaJ"/>
    <property type="match status" value="1"/>
</dbReference>
<dbReference type="Proteomes" id="UP000191691">
    <property type="component" value="Unassembled WGS sequence"/>
</dbReference>
<feature type="domain" description="J" evidence="2">
    <location>
        <begin position="64"/>
        <end position="160"/>
    </location>
</feature>
<reference evidence="4" key="1">
    <citation type="journal article" date="2017" name="Nat. Microbiol.">
        <title>Global analysis of biosynthetic gene clusters reveals vast potential of secondary metabolite production in Penicillium species.</title>
        <authorList>
            <person name="Nielsen J.C."/>
            <person name="Grijseels S."/>
            <person name="Prigent S."/>
            <person name="Ji B."/>
            <person name="Dainat J."/>
            <person name="Nielsen K.F."/>
            <person name="Frisvad J.C."/>
            <person name="Workman M."/>
            <person name="Nielsen J."/>
        </authorList>
    </citation>
    <scope>NUCLEOTIDE SEQUENCE [LARGE SCALE GENOMIC DNA]</scope>
    <source>
        <strain evidence="4">IBT 13039</strain>
    </source>
</reference>
<dbReference type="InterPro" id="IPR053025">
    <property type="entry name" value="Mito_ATP_Synthase-Asso"/>
</dbReference>
<dbReference type="AlphaFoldDB" id="A0A1V6YX63"/>
<evidence type="ECO:0000313" key="3">
    <source>
        <dbReference type="EMBL" id="OQE91898.1"/>
    </source>
</evidence>
<dbReference type="PROSITE" id="PS00636">
    <property type="entry name" value="DNAJ_1"/>
    <property type="match status" value="1"/>
</dbReference>
<dbReference type="InterPro" id="IPR036869">
    <property type="entry name" value="J_dom_sf"/>
</dbReference>
<dbReference type="Gene3D" id="1.10.287.110">
    <property type="entry name" value="DnaJ domain"/>
    <property type="match status" value="1"/>
</dbReference>
<dbReference type="EMBL" id="MOOB01000008">
    <property type="protein sequence ID" value="OQE91898.1"/>
    <property type="molecule type" value="Genomic_DNA"/>
</dbReference>
<dbReference type="SMART" id="SM00271">
    <property type="entry name" value="DnaJ"/>
    <property type="match status" value="1"/>
</dbReference>